<dbReference type="GO" id="GO:0045211">
    <property type="term" value="C:postsynaptic membrane"/>
    <property type="evidence" value="ECO:0007669"/>
    <property type="project" value="TreeGrafter"/>
</dbReference>
<evidence type="ECO:0000313" key="8">
    <source>
        <dbReference type="Ensembl" id="ENSNNAP00000026940.1"/>
    </source>
</evidence>
<dbReference type="GO" id="GO:0061669">
    <property type="term" value="P:spontaneous neurotransmitter secretion"/>
    <property type="evidence" value="ECO:0007669"/>
    <property type="project" value="TreeGrafter"/>
</dbReference>
<dbReference type="GO" id="GO:0098850">
    <property type="term" value="C:extrinsic component of synaptic vesicle membrane"/>
    <property type="evidence" value="ECO:0007669"/>
    <property type="project" value="TreeGrafter"/>
</dbReference>
<dbReference type="PANTHER" id="PTHR45729">
    <property type="entry name" value="RABPHILIN, ISOFORM A"/>
    <property type="match status" value="1"/>
</dbReference>
<evidence type="ECO:0000313" key="9">
    <source>
        <dbReference type="Proteomes" id="UP000694559"/>
    </source>
</evidence>
<keyword evidence="2 4" id="KW-0863">Zinc-finger</keyword>
<dbReference type="Pfam" id="PF02318">
    <property type="entry name" value="FYVE_2"/>
    <property type="match status" value="1"/>
</dbReference>
<dbReference type="InterPro" id="IPR041282">
    <property type="entry name" value="FYVE_2"/>
</dbReference>
<dbReference type="PROSITE" id="PS50178">
    <property type="entry name" value="ZF_FYVE"/>
    <property type="match status" value="1"/>
</dbReference>
<accession>A0A8C6YCK2</accession>
<feature type="region of interest" description="Disordered" evidence="5">
    <location>
        <begin position="192"/>
        <end position="271"/>
    </location>
</feature>
<feature type="domain" description="FYVE-type" evidence="7">
    <location>
        <begin position="84"/>
        <end position="141"/>
    </location>
</feature>
<feature type="chain" id="PRO_5034798233" description="FYVE-type domain-containing protein" evidence="6">
    <location>
        <begin position="21"/>
        <end position="271"/>
    </location>
</feature>
<dbReference type="GO" id="GO:0017158">
    <property type="term" value="P:regulation of calcium ion-dependent exocytosis"/>
    <property type="evidence" value="ECO:0007669"/>
    <property type="project" value="TreeGrafter"/>
</dbReference>
<dbReference type="InterPro" id="IPR043566">
    <property type="entry name" value="Rabphilin/DOC2/Noc2"/>
</dbReference>
<protein>
    <recommendedName>
        <fullName evidence="7">FYVE-type domain-containing protein</fullName>
    </recommendedName>
</protein>
<dbReference type="InterPro" id="IPR011011">
    <property type="entry name" value="Znf_FYVE_PHD"/>
</dbReference>
<evidence type="ECO:0000256" key="6">
    <source>
        <dbReference type="SAM" id="SignalP"/>
    </source>
</evidence>
<reference evidence="8" key="1">
    <citation type="submission" date="2025-08" db="UniProtKB">
        <authorList>
            <consortium name="Ensembl"/>
        </authorList>
    </citation>
    <scope>IDENTIFICATION</scope>
</reference>
<dbReference type="GO" id="GO:0043005">
    <property type="term" value="C:neuron projection"/>
    <property type="evidence" value="ECO:0007669"/>
    <property type="project" value="TreeGrafter"/>
</dbReference>
<keyword evidence="9" id="KW-1185">Reference proteome</keyword>
<dbReference type="GO" id="GO:0008270">
    <property type="term" value="F:zinc ion binding"/>
    <property type="evidence" value="ECO:0007669"/>
    <property type="project" value="UniProtKB-KW"/>
</dbReference>
<proteinExistence type="predicted"/>
<dbReference type="GeneTree" id="ENSGT00940000157468"/>
<dbReference type="AlphaFoldDB" id="A0A8C6YCK2"/>
<evidence type="ECO:0000259" key="7">
    <source>
        <dbReference type="PROSITE" id="PS50178"/>
    </source>
</evidence>
<sequence>MGPIAIGVLLALIISPRVWLCVCVCVCVCTCLTAKEKRQILGIEVHKLYCVCVCVCVVSLDLTCILRFRRLMTRLDDMRRNMAGDGVNRCILCGEQLGHPGSACVVCEDCKKNVCTKCGIQTTNNRPHSVWLCKICTEQREVGPGNAPRPSGSPPKPLGNAGEVPPLGLKARAELWGRLVLSCSSGDLEEGKIPPPGFIAGTLQNKPPPAASRPAPPTQEPAAPYSHQQTPGEGCREAGTRAQPHPRMTGRRPYRQTSLLKSLHCRSPHSC</sequence>
<keyword evidence="6" id="KW-0732">Signal</keyword>
<dbReference type="InterPro" id="IPR017455">
    <property type="entry name" value="Znf_FYVE-rel"/>
</dbReference>
<dbReference type="Ensembl" id="ENSNNAT00000028228.1">
    <property type="protein sequence ID" value="ENSNNAP00000026940.1"/>
    <property type="gene ID" value="ENSNNAG00000017463.1"/>
</dbReference>
<evidence type="ECO:0000256" key="1">
    <source>
        <dbReference type="ARBA" id="ARBA00022723"/>
    </source>
</evidence>
<feature type="signal peptide" evidence="6">
    <location>
        <begin position="1"/>
        <end position="20"/>
    </location>
</feature>
<keyword evidence="3" id="KW-0862">Zinc</keyword>
<feature type="compositionally biased region" description="Pro residues" evidence="5">
    <location>
        <begin position="206"/>
        <end position="219"/>
    </location>
</feature>
<dbReference type="OrthoDB" id="270970at2759"/>
<evidence type="ECO:0000256" key="3">
    <source>
        <dbReference type="ARBA" id="ARBA00022833"/>
    </source>
</evidence>
<feature type="region of interest" description="Disordered" evidence="5">
    <location>
        <begin position="143"/>
        <end position="165"/>
    </location>
</feature>
<name>A0A8C6YCK2_NAJNA</name>
<evidence type="ECO:0000256" key="5">
    <source>
        <dbReference type="SAM" id="MobiDB-lite"/>
    </source>
</evidence>
<evidence type="ECO:0000256" key="2">
    <source>
        <dbReference type="ARBA" id="ARBA00022771"/>
    </source>
</evidence>
<evidence type="ECO:0000256" key="4">
    <source>
        <dbReference type="PROSITE-ProRule" id="PRU00091"/>
    </source>
</evidence>
<dbReference type="Gene3D" id="3.30.40.10">
    <property type="entry name" value="Zinc/RING finger domain, C3HC4 (zinc finger)"/>
    <property type="match status" value="1"/>
</dbReference>
<dbReference type="PANTHER" id="PTHR45729:SF3">
    <property type="entry name" value="RABPHILIN-3A"/>
    <property type="match status" value="1"/>
</dbReference>
<organism evidence="8 9">
    <name type="scientific">Naja naja</name>
    <name type="common">Indian cobra</name>
    <dbReference type="NCBI Taxonomy" id="35670"/>
    <lineage>
        <taxon>Eukaryota</taxon>
        <taxon>Metazoa</taxon>
        <taxon>Chordata</taxon>
        <taxon>Craniata</taxon>
        <taxon>Vertebrata</taxon>
        <taxon>Euteleostomi</taxon>
        <taxon>Lepidosauria</taxon>
        <taxon>Squamata</taxon>
        <taxon>Bifurcata</taxon>
        <taxon>Unidentata</taxon>
        <taxon>Episquamata</taxon>
        <taxon>Toxicofera</taxon>
        <taxon>Serpentes</taxon>
        <taxon>Colubroidea</taxon>
        <taxon>Elapidae</taxon>
        <taxon>Elapinae</taxon>
        <taxon>Naja</taxon>
    </lineage>
</organism>
<reference evidence="8" key="2">
    <citation type="submission" date="2025-09" db="UniProtKB">
        <authorList>
            <consortium name="Ensembl"/>
        </authorList>
    </citation>
    <scope>IDENTIFICATION</scope>
</reference>
<dbReference type="SUPFAM" id="SSF57903">
    <property type="entry name" value="FYVE/PHD zinc finger"/>
    <property type="match status" value="1"/>
</dbReference>
<dbReference type="Proteomes" id="UP000694559">
    <property type="component" value="Unplaced"/>
</dbReference>
<keyword evidence="1" id="KW-0479">Metal-binding</keyword>
<dbReference type="GO" id="GO:0006887">
    <property type="term" value="P:exocytosis"/>
    <property type="evidence" value="ECO:0007669"/>
    <property type="project" value="TreeGrafter"/>
</dbReference>
<dbReference type="InterPro" id="IPR013083">
    <property type="entry name" value="Znf_RING/FYVE/PHD"/>
</dbReference>